<name>A0A2P2IHS5_RHIMU</name>
<accession>A0A2P2IHS5</accession>
<evidence type="ECO:0000313" key="1">
    <source>
        <dbReference type="EMBL" id="MBW80748.1"/>
    </source>
</evidence>
<protein>
    <submittedName>
        <fullName evidence="1">Uncharacterized protein</fullName>
    </submittedName>
</protein>
<organism evidence="1">
    <name type="scientific">Rhizophora mucronata</name>
    <name type="common">Asiatic mangrove</name>
    <dbReference type="NCBI Taxonomy" id="61149"/>
    <lineage>
        <taxon>Eukaryota</taxon>
        <taxon>Viridiplantae</taxon>
        <taxon>Streptophyta</taxon>
        <taxon>Embryophyta</taxon>
        <taxon>Tracheophyta</taxon>
        <taxon>Spermatophyta</taxon>
        <taxon>Magnoliopsida</taxon>
        <taxon>eudicotyledons</taxon>
        <taxon>Gunneridae</taxon>
        <taxon>Pentapetalae</taxon>
        <taxon>rosids</taxon>
        <taxon>fabids</taxon>
        <taxon>Malpighiales</taxon>
        <taxon>Rhizophoraceae</taxon>
        <taxon>Rhizophora</taxon>
    </lineage>
</organism>
<dbReference type="EMBL" id="GGEC01000265">
    <property type="protein sequence ID" value="MBW80748.1"/>
    <property type="molecule type" value="Transcribed_RNA"/>
</dbReference>
<proteinExistence type="predicted"/>
<dbReference type="AlphaFoldDB" id="A0A2P2IHS5"/>
<sequence>MNSYWIPSQPYPETKVLRFTVHEPSLLRNSIRQVN</sequence>
<reference evidence="1" key="1">
    <citation type="submission" date="2018-02" db="EMBL/GenBank/DDBJ databases">
        <title>Rhizophora mucronata_Transcriptome.</title>
        <authorList>
            <person name="Meera S.P."/>
            <person name="Sreeshan A."/>
            <person name="Augustine A."/>
        </authorList>
    </citation>
    <scope>NUCLEOTIDE SEQUENCE</scope>
    <source>
        <tissue evidence="1">Leaf</tissue>
    </source>
</reference>